<dbReference type="STRING" id="1126833.VN24_02085"/>
<protein>
    <recommendedName>
        <fullName evidence="3">ABC transporter substrate-binding protein</fullName>
    </recommendedName>
</protein>
<organism evidence="1 2">
    <name type="scientific">Paenibacillus beijingensis</name>
    <dbReference type="NCBI Taxonomy" id="1126833"/>
    <lineage>
        <taxon>Bacteria</taxon>
        <taxon>Bacillati</taxon>
        <taxon>Bacillota</taxon>
        <taxon>Bacilli</taxon>
        <taxon>Bacillales</taxon>
        <taxon>Paenibacillaceae</taxon>
        <taxon>Paenibacillus</taxon>
    </lineage>
</organism>
<evidence type="ECO:0000313" key="1">
    <source>
        <dbReference type="EMBL" id="AJY77434.1"/>
    </source>
</evidence>
<evidence type="ECO:0008006" key="3">
    <source>
        <dbReference type="Google" id="ProtNLM"/>
    </source>
</evidence>
<reference evidence="1 2" key="1">
    <citation type="journal article" date="2015" name="J. Biotechnol.">
        <title>Complete genome sequence of Paenibacillus beijingensis 7188(T) (=DSM 24997(T)), a novel rhizobacterium from jujube garden soil.</title>
        <authorList>
            <person name="Kwak Y."/>
            <person name="Shin J.H."/>
        </authorList>
    </citation>
    <scope>NUCLEOTIDE SEQUENCE [LARGE SCALE GENOMIC DNA]</scope>
    <source>
        <strain evidence="1 2">DSM 24997</strain>
    </source>
</reference>
<dbReference type="KEGG" id="pbj:VN24_02085"/>
<sequence>MLLLAGCGGTKDPTLFIMAKNGLSSDATEALTKSLQAKFGDTKIQVSSSPIYNQQKLIVELAAGGNAVMMLDKDDFVSLLGQGGALSLDDVFDPKLYPEGVLEGTIPGDKDEPDRKETHLYGIPVTKAKLVQSAGINDDKLILFIPANAPDQEAAKQMIKELVES</sequence>
<gene>
    <name evidence="1" type="ORF">VN24_02085</name>
</gene>
<dbReference type="Proteomes" id="UP000032633">
    <property type="component" value="Chromosome"/>
</dbReference>
<dbReference type="Gene3D" id="3.40.190.10">
    <property type="entry name" value="Periplasmic binding protein-like II"/>
    <property type="match status" value="1"/>
</dbReference>
<dbReference type="PATRIC" id="fig|1126833.4.peg.458"/>
<reference evidence="2" key="2">
    <citation type="submission" date="2015-03" db="EMBL/GenBank/DDBJ databases">
        <title>Genome sequence of Paenibacillus beijingensis strain DSM 24997T.</title>
        <authorList>
            <person name="Kwak Y."/>
            <person name="Shin J.-H."/>
        </authorList>
    </citation>
    <scope>NUCLEOTIDE SEQUENCE [LARGE SCALE GENOMIC DNA]</scope>
    <source>
        <strain evidence="2">DSM 24997</strain>
    </source>
</reference>
<name>A0A0D5NQ40_9BACL</name>
<accession>A0A0D5NQ40</accession>
<proteinExistence type="predicted"/>
<keyword evidence="2" id="KW-1185">Reference proteome</keyword>
<dbReference type="EMBL" id="CP011058">
    <property type="protein sequence ID" value="AJY77434.1"/>
    <property type="molecule type" value="Genomic_DNA"/>
</dbReference>
<dbReference type="AlphaFoldDB" id="A0A0D5NQ40"/>
<evidence type="ECO:0000313" key="2">
    <source>
        <dbReference type="Proteomes" id="UP000032633"/>
    </source>
</evidence>
<dbReference type="HOGENOM" id="CLU_129276_0_0_9"/>